<evidence type="ECO:0000313" key="14">
    <source>
        <dbReference type="Proteomes" id="UP000284178"/>
    </source>
</evidence>
<feature type="domain" description="Mur ligase C-terminal" evidence="11">
    <location>
        <begin position="282"/>
        <end position="393"/>
    </location>
</feature>
<dbReference type="GO" id="GO:0005737">
    <property type="term" value="C:cytoplasm"/>
    <property type="evidence" value="ECO:0007669"/>
    <property type="project" value="TreeGrafter"/>
</dbReference>
<dbReference type="Gene3D" id="3.90.190.20">
    <property type="entry name" value="Mur ligase, C-terminal domain"/>
    <property type="match status" value="1"/>
</dbReference>
<sequence length="409" mass="45542">MTTIQEAVDWITARHNFHHGFDHFQRFMASQGDPQDQLRAIHVAGTNGKGSTVSYLASVLREAGYTVGTFTSPHLVAHQDRIRIQERWIDDVTFVRYVDTYRDLLEQWDLAMFEIDFFFACLWFVEQKVDFAVIEVGLGGLLDSTNTLRHPLCSVIVSIGLDHMERLGSTEEAIALQKAGIIKPGGLVVSGVTQPECQAVIETVCAEKQARLIPVPAVTVQPGSEVHFTLEDQTYTLHTRAQYQARNAAAALTCLRALRQQGALIFSEEALREGLRKAVWAGRFEVLQEHPLTIIDGAHNAPGIQALCTSVKDLPHPRVIVFTALKDKETEVMAKQLKQISDRLIITQFDYFRAQTGAQLVIEGSELIEDWKTAVRTARDKAGAEGTVVITGSLYFISEVRAWLMNAGL</sequence>
<evidence type="ECO:0000256" key="6">
    <source>
        <dbReference type="ARBA" id="ARBA00022840"/>
    </source>
</evidence>
<dbReference type="InterPro" id="IPR036565">
    <property type="entry name" value="Mur-like_cat_sf"/>
</dbReference>
<protein>
    <recommendedName>
        <fullName evidence="2">tetrahydrofolate synthase</fullName>
        <ecNumber evidence="2">6.3.2.17</ecNumber>
    </recommendedName>
    <alternativeName>
        <fullName evidence="8">Tetrahydrofolylpolyglutamate synthase</fullName>
    </alternativeName>
</protein>
<dbReference type="EMBL" id="QRUP01000003">
    <property type="protein sequence ID" value="RGR75790.1"/>
    <property type="molecule type" value="Genomic_DNA"/>
</dbReference>
<proteinExistence type="inferred from homology"/>
<comment type="similarity">
    <text evidence="1 10">Belongs to the folylpolyglutamate synthase family.</text>
</comment>
<dbReference type="GeneID" id="83014451"/>
<evidence type="ECO:0000256" key="3">
    <source>
        <dbReference type="ARBA" id="ARBA00022598"/>
    </source>
</evidence>
<dbReference type="AlphaFoldDB" id="A0A412G4N7"/>
<evidence type="ECO:0000256" key="4">
    <source>
        <dbReference type="ARBA" id="ARBA00022723"/>
    </source>
</evidence>
<evidence type="ECO:0000256" key="10">
    <source>
        <dbReference type="PIRNR" id="PIRNR001563"/>
    </source>
</evidence>
<accession>A0A412G4N7</accession>
<name>A0A412G4N7_9FIRM</name>
<keyword evidence="3 10" id="KW-0436">Ligase</keyword>
<evidence type="ECO:0000256" key="5">
    <source>
        <dbReference type="ARBA" id="ARBA00022741"/>
    </source>
</evidence>
<evidence type="ECO:0000256" key="7">
    <source>
        <dbReference type="ARBA" id="ARBA00022842"/>
    </source>
</evidence>
<dbReference type="GO" id="GO:0005524">
    <property type="term" value="F:ATP binding"/>
    <property type="evidence" value="ECO:0007669"/>
    <property type="project" value="UniProtKB-KW"/>
</dbReference>
<dbReference type="GO" id="GO:0004326">
    <property type="term" value="F:tetrahydrofolylpolyglutamate synthase activity"/>
    <property type="evidence" value="ECO:0007669"/>
    <property type="project" value="UniProtKB-EC"/>
</dbReference>
<dbReference type="Pfam" id="PF08245">
    <property type="entry name" value="Mur_ligase_M"/>
    <property type="match status" value="1"/>
</dbReference>
<dbReference type="Pfam" id="PF02875">
    <property type="entry name" value="Mur_ligase_C"/>
    <property type="match status" value="1"/>
</dbReference>
<comment type="catalytic activity">
    <reaction evidence="9">
        <text>(6S)-5,6,7,8-tetrahydrofolyl-(gamma-L-Glu)(n) + L-glutamate + ATP = (6S)-5,6,7,8-tetrahydrofolyl-(gamma-L-Glu)(n+1) + ADP + phosphate + H(+)</text>
        <dbReference type="Rhea" id="RHEA:10580"/>
        <dbReference type="Rhea" id="RHEA-COMP:14738"/>
        <dbReference type="Rhea" id="RHEA-COMP:14740"/>
        <dbReference type="ChEBI" id="CHEBI:15378"/>
        <dbReference type="ChEBI" id="CHEBI:29985"/>
        <dbReference type="ChEBI" id="CHEBI:30616"/>
        <dbReference type="ChEBI" id="CHEBI:43474"/>
        <dbReference type="ChEBI" id="CHEBI:141005"/>
        <dbReference type="ChEBI" id="CHEBI:456216"/>
        <dbReference type="EC" id="6.3.2.17"/>
    </reaction>
</comment>
<dbReference type="InterPro" id="IPR036615">
    <property type="entry name" value="Mur_ligase_C_dom_sf"/>
</dbReference>
<feature type="domain" description="Mur ligase central" evidence="12">
    <location>
        <begin position="43"/>
        <end position="195"/>
    </location>
</feature>
<keyword evidence="5 10" id="KW-0547">Nucleotide-binding</keyword>
<dbReference type="InterPro" id="IPR004101">
    <property type="entry name" value="Mur_ligase_C"/>
</dbReference>
<organism evidence="13 14">
    <name type="scientific">Holdemania filiformis</name>
    <dbReference type="NCBI Taxonomy" id="61171"/>
    <lineage>
        <taxon>Bacteria</taxon>
        <taxon>Bacillati</taxon>
        <taxon>Bacillota</taxon>
        <taxon>Erysipelotrichia</taxon>
        <taxon>Erysipelotrichales</taxon>
        <taxon>Erysipelotrichaceae</taxon>
        <taxon>Holdemania</taxon>
    </lineage>
</organism>
<keyword evidence="7" id="KW-0460">Magnesium</keyword>
<dbReference type="SUPFAM" id="SSF53623">
    <property type="entry name" value="MurD-like peptide ligases, catalytic domain"/>
    <property type="match status" value="1"/>
</dbReference>
<dbReference type="InterPro" id="IPR013221">
    <property type="entry name" value="Mur_ligase_cen"/>
</dbReference>
<dbReference type="InterPro" id="IPR018109">
    <property type="entry name" value="Folylpolyglutamate_synth_CS"/>
</dbReference>
<dbReference type="Proteomes" id="UP000284178">
    <property type="component" value="Unassembled WGS sequence"/>
</dbReference>
<evidence type="ECO:0000256" key="8">
    <source>
        <dbReference type="ARBA" id="ARBA00030592"/>
    </source>
</evidence>
<keyword evidence="14" id="KW-1185">Reference proteome</keyword>
<dbReference type="GO" id="GO:0008841">
    <property type="term" value="F:dihydrofolate synthase activity"/>
    <property type="evidence" value="ECO:0007669"/>
    <property type="project" value="TreeGrafter"/>
</dbReference>
<keyword evidence="4" id="KW-0479">Metal-binding</keyword>
<dbReference type="RefSeq" id="WP_117893674.1">
    <property type="nucleotide sequence ID" value="NZ_CABJCV010000003.1"/>
</dbReference>
<dbReference type="PANTHER" id="PTHR11136">
    <property type="entry name" value="FOLYLPOLYGLUTAMATE SYNTHASE-RELATED"/>
    <property type="match status" value="1"/>
</dbReference>
<evidence type="ECO:0000256" key="9">
    <source>
        <dbReference type="ARBA" id="ARBA00047493"/>
    </source>
</evidence>
<reference evidence="13 14" key="1">
    <citation type="submission" date="2018-08" db="EMBL/GenBank/DDBJ databases">
        <title>A genome reference for cultivated species of the human gut microbiota.</title>
        <authorList>
            <person name="Zou Y."/>
            <person name="Xue W."/>
            <person name="Luo G."/>
        </authorList>
    </citation>
    <scope>NUCLEOTIDE SEQUENCE [LARGE SCALE GENOMIC DNA]</scope>
    <source>
        <strain evidence="13 14">AF24-29</strain>
    </source>
</reference>
<dbReference type="PROSITE" id="PS01011">
    <property type="entry name" value="FOLYLPOLYGLU_SYNT_1"/>
    <property type="match status" value="1"/>
</dbReference>
<dbReference type="PIRSF" id="PIRSF001563">
    <property type="entry name" value="Folylpolyglu_synth"/>
    <property type="match status" value="1"/>
</dbReference>
<gene>
    <name evidence="13" type="ORF">DWY25_03395</name>
</gene>
<evidence type="ECO:0000313" key="13">
    <source>
        <dbReference type="EMBL" id="RGR75790.1"/>
    </source>
</evidence>
<evidence type="ECO:0000259" key="12">
    <source>
        <dbReference type="Pfam" id="PF08245"/>
    </source>
</evidence>
<keyword evidence="6 10" id="KW-0067">ATP-binding</keyword>
<evidence type="ECO:0000259" key="11">
    <source>
        <dbReference type="Pfam" id="PF02875"/>
    </source>
</evidence>
<dbReference type="EC" id="6.3.2.17" evidence="2"/>
<dbReference type="SUPFAM" id="SSF53244">
    <property type="entry name" value="MurD-like peptide ligases, peptide-binding domain"/>
    <property type="match status" value="1"/>
</dbReference>
<dbReference type="GO" id="GO:0046872">
    <property type="term" value="F:metal ion binding"/>
    <property type="evidence" value="ECO:0007669"/>
    <property type="project" value="UniProtKB-KW"/>
</dbReference>
<evidence type="ECO:0000256" key="1">
    <source>
        <dbReference type="ARBA" id="ARBA00008276"/>
    </source>
</evidence>
<dbReference type="PANTHER" id="PTHR11136:SF0">
    <property type="entry name" value="DIHYDROFOLATE SYNTHETASE-RELATED"/>
    <property type="match status" value="1"/>
</dbReference>
<comment type="caution">
    <text evidence="13">The sequence shown here is derived from an EMBL/GenBank/DDBJ whole genome shotgun (WGS) entry which is preliminary data.</text>
</comment>
<dbReference type="InterPro" id="IPR001645">
    <property type="entry name" value="Folylpolyglutamate_synth"/>
</dbReference>
<evidence type="ECO:0000256" key="2">
    <source>
        <dbReference type="ARBA" id="ARBA00013025"/>
    </source>
</evidence>
<dbReference type="Gene3D" id="3.40.1190.10">
    <property type="entry name" value="Mur-like, catalytic domain"/>
    <property type="match status" value="1"/>
</dbReference>
<dbReference type="NCBIfam" id="TIGR01499">
    <property type="entry name" value="folC"/>
    <property type="match status" value="1"/>
</dbReference>